<organism evidence="1 2">
    <name type="scientific">Araneus ventricosus</name>
    <name type="common">Orbweaver spider</name>
    <name type="synonym">Epeira ventricosa</name>
    <dbReference type="NCBI Taxonomy" id="182803"/>
    <lineage>
        <taxon>Eukaryota</taxon>
        <taxon>Metazoa</taxon>
        <taxon>Ecdysozoa</taxon>
        <taxon>Arthropoda</taxon>
        <taxon>Chelicerata</taxon>
        <taxon>Arachnida</taxon>
        <taxon>Araneae</taxon>
        <taxon>Araneomorphae</taxon>
        <taxon>Entelegynae</taxon>
        <taxon>Araneoidea</taxon>
        <taxon>Araneidae</taxon>
        <taxon>Araneus</taxon>
    </lineage>
</organism>
<evidence type="ECO:0000313" key="2">
    <source>
        <dbReference type="Proteomes" id="UP000499080"/>
    </source>
</evidence>
<gene>
    <name evidence="1" type="ORF">AVEN_217291_1</name>
</gene>
<dbReference type="EMBL" id="BGPR01063538">
    <property type="protein sequence ID" value="GBO38724.1"/>
    <property type="molecule type" value="Genomic_DNA"/>
</dbReference>
<dbReference type="Proteomes" id="UP000499080">
    <property type="component" value="Unassembled WGS sequence"/>
</dbReference>
<proteinExistence type="predicted"/>
<comment type="caution">
    <text evidence="1">The sequence shown here is derived from an EMBL/GenBank/DDBJ whole genome shotgun (WGS) entry which is preliminary data.</text>
</comment>
<name>A0A4Y2WQ39_ARAVE</name>
<accession>A0A4Y2WQ39</accession>
<keyword evidence="2" id="KW-1185">Reference proteome</keyword>
<reference evidence="1 2" key="1">
    <citation type="journal article" date="2019" name="Sci. Rep.">
        <title>Orb-weaving spider Araneus ventricosus genome elucidates the spidroin gene catalogue.</title>
        <authorList>
            <person name="Kono N."/>
            <person name="Nakamura H."/>
            <person name="Ohtoshi R."/>
            <person name="Moran D.A.P."/>
            <person name="Shinohara A."/>
            <person name="Yoshida Y."/>
            <person name="Fujiwara M."/>
            <person name="Mori M."/>
            <person name="Tomita M."/>
            <person name="Arakawa K."/>
        </authorList>
    </citation>
    <scope>NUCLEOTIDE SEQUENCE [LARGE SCALE GENOMIC DNA]</scope>
</reference>
<dbReference type="AlphaFoldDB" id="A0A4Y2WQ39"/>
<evidence type="ECO:0000313" key="1">
    <source>
        <dbReference type="EMBL" id="GBO38724.1"/>
    </source>
</evidence>
<protein>
    <submittedName>
        <fullName evidence="1">Uncharacterized protein</fullName>
    </submittedName>
</protein>
<sequence length="244" mass="27899">MRVSPLEQHFASRTRVLTLTRDSRSYTYPGTRVHTHCPRCTFLTPRDAHSPHLPETRVHTLIRGRSLHYQCTFHYPRTFAHTRTCSPPPRLAFLVSRTLCSPPVWFIPLEDARSPAAEMRVPSPLENALILHASGTRVSPASGLAFRTYPDAFLTLTEDARSATRTRYRPPRTRVLTYRGRAIHHLFDDAHSPFTRAFLTLIRDAFATTGRVPYTIEDAVLHAEGRAIGLHHLESYFVNKTHRK</sequence>